<dbReference type="InterPro" id="IPR017871">
    <property type="entry name" value="ABC_transporter-like_CS"/>
</dbReference>
<evidence type="ECO:0000313" key="8">
    <source>
        <dbReference type="Proteomes" id="UP001152599"/>
    </source>
</evidence>
<dbReference type="GO" id="GO:0022857">
    <property type="term" value="F:transmembrane transporter activity"/>
    <property type="evidence" value="ECO:0007669"/>
    <property type="project" value="TreeGrafter"/>
</dbReference>
<evidence type="ECO:0000256" key="1">
    <source>
        <dbReference type="ARBA" id="ARBA00002579"/>
    </source>
</evidence>
<dbReference type="AlphaFoldDB" id="A0A9X4N1E4"/>
<dbReference type="PANTHER" id="PTHR24220:SF470">
    <property type="entry name" value="CELL DIVISION ATP-BINDING PROTEIN FTSE"/>
    <property type="match status" value="1"/>
</dbReference>
<comment type="caution">
    <text evidence="7">The sequence shown here is derived from an EMBL/GenBank/DDBJ whole genome shotgun (WGS) entry which is preliminary data.</text>
</comment>
<dbReference type="PROSITE" id="PS00211">
    <property type="entry name" value="ABC_TRANSPORTER_1"/>
    <property type="match status" value="1"/>
</dbReference>
<sequence length="233" mass="26204">MPNTPIISLRDADVYQRNFLVLNNVDFEMQAGEFAYLIGKTGSGKSSLLKILYGDLPLQNGAGQVAGIDLENLSTSKIPHLRRKLGIVFQDFQLLTDRTIEKNLEFVLRATGWKNKSEITHRIDQVLEDVNMATKKHKMPHQLSGGEQQRIAVARALLNQPQLILADEPTGNLDPETSIEIMNLIKRLSEENNMAVLMATHDYSMIRRFPAKTFRCENGKVLVAESQSLFANI</sequence>
<dbReference type="FunFam" id="3.40.50.300:FF:000056">
    <property type="entry name" value="Cell division ATP-binding protein FtsE"/>
    <property type="match status" value="1"/>
</dbReference>
<comment type="function">
    <text evidence="1">Part of the ABC transporter FtsEX involved in cellular division. Important for assembly or stability of the septal ring.</text>
</comment>
<dbReference type="Gene3D" id="3.40.50.300">
    <property type="entry name" value="P-loop containing nucleotide triphosphate hydrolases"/>
    <property type="match status" value="1"/>
</dbReference>
<gene>
    <name evidence="7" type="ORF">NMK71_10700</name>
</gene>
<dbReference type="InterPro" id="IPR003593">
    <property type="entry name" value="AAA+_ATPase"/>
</dbReference>
<dbReference type="RefSeq" id="WP_304421197.1">
    <property type="nucleotide sequence ID" value="NZ_JANCMU010000007.1"/>
</dbReference>
<keyword evidence="4" id="KW-0547">Nucleotide-binding</keyword>
<dbReference type="Pfam" id="PF00005">
    <property type="entry name" value="ABC_tran"/>
    <property type="match status" value="1"/>
</dbReference>
<dbReference type="InterPro" id="IPR003439">
    <property type="entry name" value="ABC_transporter-like_ATP-bd"/>
</dbReference>
<dbReference type="PANTHER" id="PTHR24220">
    <property type="entry name" value="IMPORT ATP-BINDING PROTEIN"/>
    <property type="match status" value="1"/>
</dbReference>
<protein>
    <recommendedName>
        <fullName evidence="3">Cell division ATP-binding protein FtsE</fullName>
    </recommendedName>
</protein>
<evidence type="ECO:0000256" key="2">
    <source>
        <dbReference type="ARBA" id="ARBA00005417"/>
    </source>
</evidence>
<dbReference type="GO" id="GO:0005886">
    <property type="term" value="C:plasma membrane"/>
    <property type="evidence" value="ECO:0007669"/>
    <property type="project" value="UniProtKB-ARBA"/>
</dbReference>
<dbReference type="InterPro" id="IPR015854">
    <property type="entry name" value="ABC_transpr_LolD-like"/>
</dbReference>
<evidence type="ECO:0000256" key="3">
    <source>
        <dbReference type="ARBA" id="ARBA00020019"/>
    </source>
</evidence>
<reference evidence="7" key="1">
    <citation type="submission" date="2022-07" db="EMBL/GenBank/DDBJ databases">
        <title>Description and genome-wide analysis of Profundicola chukchiensis gen. nov., sp. nov., marine bacteria isolated from bottom sediments of the Chukchi Sea.</title>
        <authorList>
            <person name="Romanenko L."/>
            <person name="Otstavnykh N."/>
            <person name="Kurilenko V."/>
            <person name="Eremeev V."/>
            <person name="Velansky P."/>
            <person name="Mikhailov V."/>
            <person name="Isaeva M."/>
        </authorList>
    </citation>
    <scope>NUCLEOTIDE SEQUENCE</scope>
    <source>
        <strain evidence="7">KMM 9713</strain>
    </source>
</reference>
<name>A0A9X4N1E4_9FLAO</name>
<comment type="similarity">
    <text evidence="2">Belongs to the ABC transporter superfamily.</text>
</comment>
<evidence type="ECO:0000313" key="7">
    <source>
        <dbReference type="EMBL" id="MDG4946886.1"/>
    </source>
</evidence>
<dbReference type="InterPro" id="IPR027417">
    <property type="entry name" value="P-loop_NTPase"/>
</dbReference>
<dbReference type="GO" id="GO:0016887">
    <property type="term" value="F:ATP hydrolysis activity"/>
    <property type="evidence" value="ECO:0007669"/>
    <property type="project" value="InterPro"/>
</dbReference>
<dbReference type="Proteomes" id="UP001152599">
    <property type="component" value="Unassembled WGS sequence"/>
</dbReference>
<dbReference type="SMART" id="SM00382">
    <property type="entry name" value="AAA"/>
    <property type="match status" value="1"/>
</dbReference>
<organism evidence="7 8">
    <name type="scientific">Profundicola chukchiensis</name>
    <dbReference type="NCBI Taxonomy" id="2961959"/>
    <lineage>
        <taxon>Bacteria</taxon>
        <taxon>Pseudomonadati</taxon>
        <taxon>Bacteroidota</taxon>
        <taxon>Flavobacteriia</taxon>
        <taxon>Flavobacteriales</taxon>
        <taxon>Weeksellaceae</taxon>
        <taxon>Profundicola</taxon>
    </lineage>
</organism>
<evidence type="ECO:0000256" key="4">
    <source>
        <dbReference type="ARBA" id="ARBA00022741"/>
    </source>
</evidence>
<dbReference type="SUPFAM" id="SSF52540">
    <property type="entry name" value="P-loop containing nucleoside triphosphate hydrolases"/>
    <property type="match status" value="1"/>
</dbReference>
<keyword evidence="5 7" id="KW-0067">ATP-binding</keyword>
<evidence type="ECO:0000259" key="6">
    <source>
        <dbReference type="PROSITE" id="PS50893"/>
    </source>
</evidence>
<accession>A0A9X4N1E4</accession>
<dbReference type="PROSITE" id="PS50893">
    <property type="entry name" value="ABC_TRANSPORTER_2"/>
    <property type="match status" value="1"/>
</dbReference>
<dbReference type="EMBL" id="JANCMU010000007">
    <property type="protein sequence ID" value="MDG4946886.1"/>
    <property type="molecule type" value="Genomic_DNA"/>
</dbReference>
<proteinExistence type="inferred from homology"/>
<keyword evidence="8" id="KW-1185">Reference proteome</keyword>
<evidence type="ECO:0000256" key="5">
    <source>
        <dbReference type="ARBA" id="ARBA00022840"/>
    </source>
</evidence>
<dbReference type="GO" id="GO:0005524">
    <property type="term" value="F:ATP binding"/>
    <property type="evidence" value="ECO:0007669"/>
    <property type="project" value="UniProtKB-KW"/>
</dbReference>
<feature type="domain" description="ABC transporter" evidence="6">
    <location>
        <begin position="7"/>
        <end position="233"/>
    </location>
</feature>